<dbReference type="Pfam" id="PF05430">
    <property type="entry name" value="Methyltransf_30"/>
    <property type="match status" value="1"/>
</dbReference>
<dbReference type="InterPro" id="IPR008471">
    <property type="entry name" value="MnmC-like_methylTransf"/>
</dbReference>
<dbReference type="NCBIfam" id="NF033855">
    <property type="entry name" value="tRNA_MNMC2"/>
    <property type="match status" value="1"/>
</dbReference>
<dbReference type="EC" id="2.1.1.-" evidence="2"/>
<gene>
    <name evidence="2" type="ORF">RSSM_04963</name>
</gene>
<evidence type="ECO:0000259" key="1">
    <source>
        <dbReference type="Pfam" id="PF05430"/>
    </source>
</evidence>
<dbReference type="GO" id="GO:0032259">
    <property type="term" value="P:methylation"/>
    <property type="evidence" value="ECO:0007669"/>
    <property type="project" value="UniProtKB-KW"/>
</dbReference>
<evidence type="ECO:0000313" key="3">
    <source>
        <dbReference type="Proteomes" id="UP000011885"/>
    </source>
</evidence>
<proteinExistence type="predicted"/>
<dbReference type="PANTHER" id="PTHR39963:SF1">
    <property type="entry name" value="MNMC-LIKE METHYLTRANSFERASE DOMAIN-CONTAINING PROTEIN"/>
    <property type="match status" value="1"/>
</dbReference>
<name>M5UC97_9BACT</name>
<dbReference type="OrthoDB" id="9786494at2"/>
<dbReference type="EMBL" id="ANOH01000341">
    <property type="protein sequence ID" value="EMI53623.1"/>
    <property type="molecule type" value="Genomic_DNA"/>
</dbReference>
<dbReference type="SUPFAM" id="SSF53335">
    <property type="entry name" value="S-adenosyl-L-methionine-dependent methyltransferases"/>
    <property type="match status" value="1"/>
</dbReference>
<keyword evidence="2" id="KW-0808">Transferase</keyword>
<feature type="domain" description="MnmC-like methyltransferase" evidence="1">
    <location>
        <begin position="171"/>
        <end position="266"/>
    </location>
</feature>
<organism evidence="2 3">
    <name type="scientific">Rhodopirellula sallentina SM41</name>
    <dbReference type="NCBI Taxonomy" id="1263870"/>
    <lineage>
        <taxon>Bacteria</taxon>
        <taxon>Pseudomonadati</taxon>
        <taxon>Planctomycetota</taxon>
        <taxon>Planctomycetia</taxon>
        <taxon>Pirellulales</taxon>
        <taxon>Pirellulaceae</taxon>
        <taxon>Rhodopirellula</taxon>
    </lineage>
</organism>
<dbReference type="PATRIC" id="fig|1263870.3.peg.5250"/>
<evidence type="ECO:0000313" key="2">
    <source>
        <dbReference type="EMBL" id="EMI53623.1"/>
    </source>
</evidence>
<dbReference type="AlphaFoldDB" id="M5UC97"/>
<dbReference type="GO" id="GO:0016645">
    <property type="term" value="F:oxidoreductase activity, acting on the CH-NH group of donors"/>
    <property type="evidence" value="ECO:0007669"/>
    <property type="project" value="InterPro"/>
</dbReference>
<keyword evidence="2" id="KW-0489">Methyltransferase</keyword>
<dbReference type="RefSeq" id="WP_008684503.1">
    <property type="nucleotide sequence ID" value="NZ_ANOH01000341.1"/>
</dbReference>
<dbReference type="PANTHER" id="PTHR39963">
    <property type="entry name" value="SLL0983 PROTEIN"/>
    <property type="match status" value="1"/>
</dbReference>
<dbReference type="GO" id="GO:0004808">
    <property type="term" value="F:tRNA (5-methylaminomethyl-2-thiouridylate)(34)-methyltransferase activity"/>
    <property type="evidence" value="ECO:0007669"/>
    <property type="project" value="InterPro"/>
</dbReference>
<dbReference type="InterPro" id="IPR029063">
    <property type="entry name" value="SAM-dependent_MTases_sf"/>
</dbReference>
<reference evidence="2 3" key="1">
    <citation type="journal article" date="2013" name="Mar. Genomics">
        <title>Expression of sulfatases in Rhodopirellula baltica and the diversity of sulfatases in the genus Rhodopirellula.</title>
        <authorList>
            <person name="Wegner C.E."/>
            <person name="Richter-Heitmann T."/>
            <person name="Klindworth A."/>
            <person name="Klockow C."/>
            <person name="Richter M."/>
            <person name="Achstetter T."/>
            <person name="Glockner F.O."/>
            <person name="Harder J."/>
        </authorList>
    </citation>
    <scope>NUCLEOTIDE SEQUENCE [LARGE SCALE GENOMIC DNA]</scope>
    <source>
        <strain evidence="2 3">SM41</strain>
    </source>
</reference>
<dbReference type="Gene3D" id="3.40.50.150">
    <property type="entry name" value="Vaccinia Virus protein VP39"/>
    <property type="match status" value="1"/>
</dbReference>
<dbReference type="Proteomes" id="UP000011885">
    <property type="component" value="Unassembled WGS sequence"/>
</dbReference>
<accession>M5UC97</accession>
<comment type="caution">
    <text evidence="2">The sequence shown here is derived from an EMBL/GenBank/DDBJ whole genome shotgun (WGS) entry which is preliminary data.</text>
</comment>
<protein>
    <submittedName>
        <fullName evidence="2">Protein containing DUF752</fullName>
        <ecNumber evidence="2">2.1.1.-</ecNumber>
    </submittedName>
</protein>
<sequence>MAPPRRPQLTSPEPGWVIEITDDQSRTLVNVETDVSYHSRCGAAAECDHVYRYNGGFSQEDRDASTRRRPRTILEIGLGTGLSMLRTLDHAVSRDCPLRYISVEVAPLKTETLRQLDLGRGLGHPELVEEYLRWYEQHIEPLRTVDDVGVAQQERGLREQQPLTRVSWTPSANRRVEITVGNAVDFLPCEDVLVDTVYLDAFDAKTSPELWTVGFLRALAEKTRPGGRLVTYCVASEIRRRMESAGFTVQRVPGPPGGKREVMIASRVVVD</sequence>
<dbReference type="InterPro" id="IPR047785">
    <property type="entry name" value="tRNA_MNMC2"/>
</dbReference>
<keyword evidence="3" id="KW-1185">Reference proteome</keyword>